<sequence length="329" mass="36793">MVKELLQKMEPVVYEALNNACTSGRISHAWLFAGPPGTPKKEAAYLLAQSLFCEKQDGLACEQCEECIRIANNSHMDFAVLDGSKKAISKNDIDELQRRFSLTSAEKGSGNRCYLILNAENSSAAAMNSMLKFLEEPGEGLTAILTTDNIGRLLPTIISRCTVLSFRLPGADYYRQIGKEHGMADDDISLLSRLVRSPEELLAAPSSAPWQNAVAMFQQYLGKNGPFSELLVDYDISYRQSEKADGAAMVQYFLGLLDLYAHDVILRNQDGPKWYREALADARGSQDDYGRLIIICNQQKERCNKFNDVNLLMAQTYERLEDFKRESGT</sequence>
<dbReference type="InterPro" id="IPR027417">
    <property type="entry name" value="P-loop_NTPase"/>
</dbReference>
<evidence type="ECO:0000313" key="1">
    <source>
        <dbReference type="EMBL" id="MDX8418939.1"/>
    </source>
</evidence>
<dbReference type="Pfam" id="PF13177">
    <property type="entry name" value="DNA_pol3_delta2"/>
    <property type="match status" value="1"/>
</dbReference>
<comment type="caution">
    <text evidence="1">The sequence shown here is derived from an EMBL/GenBank/DDBJ whole genome shotgun (WGS) entry which is preliminary data.</text>
</comment>
<dbReference type="EMBL" id="JALBUR010000003">
    <property type="protein sequence ID" value="MDX8418939.1"/>
    <property type="molecule type" value="Genomic_DNA"/>
</dbReference>
<keyword evidence="2" id="KW-1185">Reference proteome</keyword>
<name>A0AB35U2N0_9FIRM</name>
<dbReference type="Proteomes" id="UP001286174">
    <property type="component" value="Unassembled WGS sequence"/>
</dbReference>
<dbReference type="GO" id="GO:0006261">
    <property type="term" value="P:DNA-templated DNA replication"/>
    <property type="evidence" value="ECO:0007669"/>
    <property type="project" value="TreeGrafter"/>
</dbReference>
<dbReference type="PANTHER" id="PTHR11669">
    <property type="entry name" value="REPLICATION FACTOR C / DNA POLYMERASE III GAMMA-TAU SUBUNIT"/>
    <property type="match status" value="1"/>
</dbReference>
<reference evidence="1 2" key="1">
    <citation type="submission" date="2022-03" db="EMBL/GenBank/DDBJ databases">
        <title>Novel taxa within the pig intestine.</title>
        <authorList>
            <person name="Wylensek D."/>
            <person name="Bishof K."/>
            <person name="Afrizal A."/>
            <person name="Clavel T."/>
        </authorList>
    </citation>
    <scope>NUCLEOTIDE SEQUENCE [LARGE SCALE GENOMIC DNA]</scope>
    <source>
        <strain evidence="1 2">CLA-KB-P133</strain>
    </source>
</reference>
<gene>
    <name evidence="1" type="ORF">MOZ60_02395</name>
</gene>
<evidence type="ECO:0000313" key="2">
    <source>
        <dbReference type="Proteomes" id="UP001286174"/>
    </source>
</evidence>
<protein>
    <submittedName>
        <fullName evidence="1">DNA polymerase III subunit</fullName>
    </submittedName>
</protein>
<dbReference type="PANTHER" id="PTHR11669:SF8">
    <property type="entry name" value="DNA POLYMERASE III SUBUNIT DELTA"/>
    <property type="match status" value="1"/>
</dbReference>
<dbReference type="AlphaFoldDB" id="A0AB35U2N0"/>
<dbReference type="InterPro" id="IPR050238">
    <property type="entry name" value="DNA_Rep/Repair_Clamp_Loader"/>
</dbReference>
<organism evidence="1 2">
    <name type="scientific">Grylomicrobium aquisgranensis</name>
    <dbReference type="NCBI Taxonomy" id="2926318"/>
    <lineage>
        <taxon>Bacteria</taxon>
        <taxon>Bacillati</taxon>
        <taxon>Bacillota</taxon>
        <taxon>Erysipelotrichia</taxon>
        <taxon>Erysipelotrichales</taxon>
        <taxon>Erysipelotrichaceae</taxon>
        <taxon>Grylomicrobium</taxon>
    </lineage>
</organism>
<accession>A0AB35U2N0</accession>
<dbReference type="RefSeq" id="WP_167836263.1">
    <property type="nucleotide sequence ID" value="NZ_JALBUR010000003.1"/>
</dbReference>
<dbReference type="Gene3D" id="3.40.50.300">
    <property type="entry name" value="P-loop containing nucleotide triphosphate hydrolases"/>
    <property type="match status" value="1"/>
</dbReference>
<proteinExistence type="predicted"/>
<dbReference type="SUPFAM" id="SSF52540">
    <property type="entry name" value="P-loop containing nucleoside triphosphate hydrolases"/>
    <property type="match status" value="1"/>
</dbReference>